<keyword evidence="3" id="KW-1185">Reference proteome</keyword>
<evidence type="ECO:0000256" key="1">
    <source>
        <dbReference type="SAM" id="Coils"/>
    </source>
</evidence>
<dbReference type="Gene3D" id="3.30.70.1820">
    <property type="entry name" value="L1 transposable element, RRM domain"/>
    <property type="match status" value="1"/>
</dbReference>
<reference evidence="3" key="1">
    <citation type="submission" date="2013-10" db="EMBL/GenBank/DDBJ databases">
        <authorList>
            <person name="Schartl M."/>
            <person name="Warren W."/>
        </authorList>
    </citation>
    <scope>NUCLEOTIDE SEQUENCE [LARGE SCALE GENOMIC DNA]</scope>
    <source>
        <strain evidence="3">female</strain>
    </source>
</reference>
<evidence type="ECO:0008006" key="4">
    <source>
        <dbReference type="Google" id="ProtNLM"/>
    </source>
</evidence>
<proteinExistence type="predicted"/>
<protein>
    <recommendedName>
        <fullName evidence="4">L1 transposable element RRM domain-containing protein</fullName>
    </recommendedName>
</protein>
<dbReference type="OMA" id="CKMRILH"/>
<dbReference type="EMBL" id="AYCK01023777">
    <property type="status" value="NOT_ANNOTATED_CDS"/>
    <property type="molecule type" value="Genomic_DNA"/>
</dbReference>
<evidence type="ECO:0000313" key="3">
    <source>
        <dbReference type="Proteomes" id="UP000028760"/>
    </source>
</evidence>
<dbReference type="PANTHER" id="PTHR11505">
    <property type="entry name" value="L1 TRANSPOSABLE ELEMENT-RELATED"/>
    <property type="match status" value="1"/>
</dbReference>
<evidence type="ECO:0000313" key="2">
    <source>
        <dbReference type="Ensembl" id="ENSPFOP00000020868.1"/>
    </source>
</evidence>
<dbReference type="Ensembl" id="ENSPFOT00000020894.1">
    <property type="protein sequence ID" value="ENSPFOP00000020868.1"/>
    <property type="gene ID" value="ENSPFOG00000020744.1"/>
</dbReference>
<dbReference type="InterPro" id="IPR004244">
    <property type="entry name" value="Transposase_22"/>
</dbReference>
<dbReference type="Proteomes" id="UP000028760">
    <property type="component" value="Unassembled WGS sequence"/>
</dbReference>
<keyword evidence="1" id="KW-0175">Coiled coil</keyword>
<dbReference type="GeneTree" id="ENSGT00940000168008"/>
<accession>A0A087YS65</accession>
<dbReference type="AlphaFoldDB" id="A0A087YS65"/>
<dbReference type="SUPFAM" id="SSF57997">
    <property type="entry name" value="Tropomyosin"/>
    <property type="match status" value="1"/>
</dbReference>
<dbReference type="STRING" id="48698.ENSPFOP00000020868"/>
<sequence>RQRGAASIDSMCDLSTVLAELRSLHSEFGGFGNKLDSIDNRMGEMTKSIASLEKNIAEVKQNVAANATRLEEAENRIVTAEELLETSMANLAKALKRISYLEAKTDDLENRGRRKNLRLFGIRENAEGQRPLLGFIREMLSRWLETDRSFIIERAHRTLAPPKPNQHRAVLIRFPNFQDREFVFRSTKQRNIECDGNKKIFVQDLSAETIRQRAEFDNIRKAFAEKGLFRGCQYNPCKMRILHKGKIQLFSSPKEA</sequence>
<name>A0A087YS65_POEFO</name>
<reference evidence="2" key="3">
    <citation type="submission" date="2025-09" db="UniProtKB">
        <authorList>
            <consortium name="Ensembl"/>
        </authorList>
    </citation>
    <scope>IDENTIFICATION</scope>
</reference>
<feature type="coiled-coil region" evidence="1">
    <location>
        <begin position="35"/>
        <end position="111"/>
    </location>
</feature>
<organism evidence="2 3">
    <name type="scientific">Poecilia formosa</name>
    <name type="common">Amazon molly</name>
    <name type="synonym">Limia formosa</name>
    <dbReference type="NCBI Taxonomy" id="48698"/>
    <lineage>
        <taxon>Eukaryota</taxon>
        <taxon>Metazoa</taxon>
        <taxon>Chordata</taxon>
        <taxon>Craniata</taxon>
        <taxon>Vertebrata</taxon>
        <taxon>Euteleostomi</taxon>
        <taxon>Actinopterygii</taxon>
        <taxon>Neopterygii</taxon>
        <taxon>Teleostei</taxon>
        <taxon>Neoteleostei</taxon>
        <taxon>Acanthomorphata</taxon>
        <taxon>Ovalentaria</taxon>
        <taxon>Atherinomorphae</taxon>
        <taxon>Cyprinodontiformes</taxon>
        <taxon>Poeciliidae</taxon>
        <taxon>Poeciliinae</taxon>
        <taxon>Poecilia</taxon>
    </lineage>
</organism>
<reference evidence="2" key="2">
    <citation type="submission" date="2025-08" db="UniProtKB">
        <authorList>
            <consortium name="Ensembl"/>
        </authorList>
    </citation>
    <scope>IDENTIFICATION</scope>
</reference>
<dbReference type="Gene3D" id="1.20.5.340">
    <property type="match status" value="1"/>
</dbReference>